<dbReference type="InterPro" id="IPR013785">
    <property type="entry name" value="Aldolase_TIM"/>
</dbReference>
<dbReference type="SUPFAM" id="SSF51366">
    <property type="entry name" value="Ribulose-phoshate binding barrel"/>
    <property type="match status" value="1"/>
</dbReference>
<evidence type="ECO:0000313" key="16">
    <source>
        <dbReference type="Proteomes" id="UP001501734"/>
    </source>
</evidence>
<keyword evidence="10 12" id="KW-0413">Isomerase</keyword>
<comment type="similarity">
    <text evidence="4 12 13">Belongs to the HisA/HisF family.</text>
</comment>
<sequence length="237" mass="26034">MIVIPAIDLLEGKCVRLYQGDFNQTEQVADDPFNQLDRFIEDGAEMIHIVDLDGARDQSKRQYQLIQQLCERSSVPIQVGGGIRSLETVEQLIEAGASRLVIGTAALDDLDFLIQAVKKYPEAIVVGIDAKNEKVATHGWETVSEIDYLEFARKIEALGVKTIVFTDISKDGTMSGPNLEQLNAINQAVQCKIVASGGISQYDDIKAVAQLGIKEAIVGKAIYQEKITLKGAKQLWD</sequence>
<evidence type="ECO:0000256" key="8">
    <source>
        <dbReference type="ARBA" id="ARBA00022605"/>
    </source>
</evidence>
<keyword evidence="7 12" id="KW-0963">Cytoplasm</keyword>
<evidence type="ECO:0000256" key="5">
    <source>
        <dbReference type="ARBA" id="ARBA00012550"/>
    </source>
</evidence>
<organism evidence="15 16">
    <name type="scientific">Amphibacillus indicireducens</name>
    <dbReference type="NCBI Taxonomy" id="1076330"/>
    <lineage>
        <taxon>Bacteria</taxon>
        <taxon>Bacillati</taxon>
        <taxon>Bacillota</taxon>
        <taxon>Bacilli</taxon>
        <taxon>Bacillales</taxon>
        <taxon>Bacillaceae</taxon>
        <taxon>Amphibacillus</taxon>
    </lineage>
</organism>
<evidence type="ECO:0000256" key="10">
    <source>
        <dbReference type="ARBA" id="ARBA00023235"/>
    </source>
</evidence>
<reference evidence="16" key="1">
    <citation type="journal article" date="2019" name="Int. J. Syst. Evol. Microbiol.">
        <title>The Global Catalogue of Microorganisms (GCM) 10K type strain sequencing project: providing services to taxonomists for standard genome sequencing and annotation.</title>
        <authorList>
            <consortium name="The Broad Institute Genomics Platform"/>
            <consortium name="The Broad Institute Genome Sequencing Center for Infectious Disease"/>
            <person name="Wu L."/>
            <person name="Ma J."/>
        </authorList>
    </citation>
    <scope>NUCLEOTIDE SEQUENCE [LARGE SCALE GENOMIC DNA]</scope>
    <source>
        <strain evidence="16">JCM 17250</strain>
    </source>
</reference>
<dbReference type="Gene3D" id="3.20.20.70">
    <property type="entry name" value="Aldolase class I"/>
    <property type="match status" value="1"/>
</dbReference>
<dbReference type="HAMAP" id="MF_01014">
    <property type="entry name" value="HisA"/>
    <property type="match status" value="1"/>
</dbReference>
<evidence type="ECO:0000256" key="11">
    <source>
        <dbReference type="ARBA" id="ARBA00030547"/>
    </source>
</evidence>
<evidence type="ECO:0000256" key="14">
    <source>
        <dbReference type="RuleBase" id="RU003658"/>
    </source>
</evidence>
<name>A0ABP7VLW3_9BACI</name>
<dbReference type="Proteomes" id="UP001501734">
    <property type="component" value="Unassembled WGS sequence"/>
</dbReference>
<dbReference type="RefSeq" id="WP_344911733.1">
    <property type="nucleotide sequence ID" value="NZ_BAABDL010000074.1"/>
</dbReference>
<dbReference type="CDD" id="cd04732">
    <property type="entry name" value="HisA"/>
    <property type="match status" value="1"/>
</dbReference>
<feature type="active site" description="Proton donor" evidence="12">
    <location>
        <position position="129"/>
    </location>
</feature>
<proteinExistence type="inferred from homology"/>
<dbReference type="EC" id="5.3.1.16" evidence="5 12"/>
<evidence type="ECO:0000256" key="3">
    <source>
        <dbReference type="ARBA" id="ARBA00005133"/>
    </source>
</evidence>
<keyword evidence="8 12" id="KW-0028">Amino-acid biosynthesis</keyword>
<comment type="pathway">
    <text evidence="3 12 14">Amino-acid biosynthesis; L-histidine biosynthesis; L-histidine from 5-phospho-alpha-D-ribose 1-diphosphate: step 4/9.</text>
</comment>
<protein>
    <recommendedName>
        <fullName evidence="6 12">1-(5-phosphoribosyl)-5-[(5-phosphoribosylamino)methylideneamino] imidazole-4-carboxamide isomerase</fullName>
        <ecNumber evidence="5 12">5.3.1.16</ecNumber>
    </recommendedName>
    <alternativeName>
        <fullName evidence="11 12">Phosphoribosylformimino-5-aminoimidazole carboxamide ribotide isomerase</fullName>
    </alternativeName>
</protein>
<feature type="active site" description="Proton acceptor" evidence="12">
    <location>
        <position position="8"/>
    </location>
</feature>
<dbReference type="Pfam" id="PF00977">
    <property type="entry name" value="His_biosynth"/>
    <property type="match status" value="1"/>
</dbReference>
<evidence type="ECO:0000256" key="9">
    <source>
        <dbReference type="ARBA" id="ARBA00023102"/>
    </source>
</evidence>
<dbReference type="InterPro" id="IPR006062">
    <property type="entry name" value="His_biosynth"/>
</dbReference>
<evidence type="ECO:0000256" key="7">
    <source>
        <dbReference type="ARBA" id="ARBA00022490"/>
    </source>
</evidence>
<dbReference type="PANTHER" id="PTHR43090">
    <property type="entry name" value="1-(5-PHOSPHORIBOSYL)-5-[(5-PHOSPHORIBOSYLAMINO)METHYLIDENEAMINO] IMIDAZOLE-4-CARBOXAMIDE ISOMERASE"/>
    <property type="match status" value="1"/>
</dbReference>
<evidence type="ECO:0000256" key="12">
    <source>
        <dbReference type="HAMAP-Rule" id="MF_01014"/>
    </source>
</evidence>
<dbReference type="InterPro" id="IPR044524">
    <property type="entry name" value="Isoase_HisA-like"/>
</dbReference>
<evidence type="ECO:0000256" key="1">
    <source>
        <dbReference type="ARBA" id="ARBA00000901"/>
    </source>
</evidence>
<dbReference type="GO" id="GO:0016853">
    <property type="term" value="F:isomerase activity"/>
    <property type="evidence" value="ECO:0007669"/>
    <property type="project" value="UniProtKB-KW"/>
</dbReference>
<dbReference type="PANTHER" id="PTHR43090:SF2">
    <property type="entry name" value="1-(5-PHOSPHORIBOSYL)-5-[(5-PHOSPHORIBOSYLAMINO)METHYLIDENEAMINO] IMIDAZOLE-4-CARBOXAMIDE ISOMERASE"/>
    <property type="match status" value="1"/>
</dbReference>
<evidence type="ECO:0000256" key="4">
    <source>
        <dbReference type="ARBA" id="ARBA00009667"/>
    </source>
</evidence>
<dbReference type="NCBIfam" id="TIGR00007">
    <property type="entry name" value="1-(5-phosphoribosyl)-5-[(5-phosphoribosylamino)methylideneamino]imidazole-4-carboxamide isomerase"/>
    <property type="match status" value="1"/>
</dbReference>
<evidence type="ECO:0000256" key="2">
    <source>
        <dbReference type="ARBA" id="ARBA00004496"/>
    </source>
</evidence>
<gene>
    <name evidence="12 15" type="primary">hisA</name>
    <name evidence="15" type="ORF">GCM10022410_14410</name>
</gene>
<evidence type="ECO:0000256" key="13">
    <source>
        <dbReference type="RuleBase" id="RU003657"/>
    </source>
</evidence>
<evidence type="ECO:0000313" key="15">
    <source>
        <dbReference type="EMBL" id="GAA4069606.1"/>
    </source>
</evidence>
<keyword evidence="9 12" id="KW-0368">Histidine biosynthesis</keyword>
<comment type="subcellular location">
    <subcellularLocation>
        <location evidence="2 12 14">Cytoplasm</location>
    </subcellularLocation>
</comment>
<dbReference type="InterPro" id="IPR006063">
    <property type="entry name" value="HisA_bact_arch"/>
</dbReference>
<accession>A0ABP7VLW3</accession>
<dbReference type="InterPro" id="IPR011060">
    <property type="entry name" value="RibuloseP-bd_barrel"/>
</dbReference>
<comment type="catalytic activity">
    <reaction evidence="1 12 14">
        <text>1-(5-phospho-beta-D-ribosyl)-5-[(5-phospho-beta-D-ribosylamino)methylideneamino]imidazole-4-carboxamide = 5-[(5-phospho-1-deoxy-D-ribulos-1-ylimino)methylamino]-1-(5-phospho-beta-D-ribosyl)imidazole-4-carboxamide</text>
        <dbReference type="Rhea" id="RHEA:15469"/>
        <dbReference type="ChEBI" id="CHEBI:58435"/>
        <dbReference type="ChEBI" id="CHEBI:58525"/>
        <dbReference type="EC" id="5.3.1.16"/>
    </reaction>
</comment>
<dbReference type="InterPro" id="IPR023016">
    <property type="entry name" value="HisA/PriA"/>
</dbReference>
<keyword evidence="16" id="KW-1185">Reference proteome</keyword>
<comment type="caution">
    <text evidence="15">The sequence shown here is derived from an EMBL/GenBank/DDBJ whole genome shotgun (WGS) entry which is preliminary data.</text>
</comment>
<evidence type="ECO:0000256" key="6">
    <source>
        <dbReference type="ARBA" id="ARBA00018464"/>
    </source>
</evidence>
<dbReference type="EMBL" id="BAABDL010000074">
    <property type="protein sequence ID" value="GAA4069606.1"/>
    <property type="molecule type" value="Genomic_DNA"/>
</dbReference>